<accession>A0AAN8MCA6</accession>
<dbReference type="PANTHER" id="PTHR18939:SF4">
    <property type="entry name" value="RIBOSOME-BINDING PROTEIN 1"/>
    <property type="match status" value="1"/>
</dbReference>
<gene>
    <name evidence="3" type="ORF">J4Q44_G00003730</name>
</gene>
<reference evidence="3 4" key="1">
    <citation type="submission" date="2021-04" db="EMBL/GenBank/DDBJ databases">
        <authorList>
            <person name="De Guttry C."/>
            <person name="Zahm M."/>
            <person name="Klopp C."/>
            <person name="Cabau C."/>
            <person name="Louis A."/>
            <person name="Berthelot C."/>
            <person name="Parey E."/>
            <person name="Roest Crollius H."/>
            <person name="Montfort J."/>
            <person name="Robinson-Rechavi M."/>
            <person name="Bucao C."/>
            <person name="Bouchez O."/>
            <person name="Gislard M."/>
            <person name="Lluch J."/>
            <person name="Milhes M."/>
            <person name="Lampietro C."/>
            <person name="Lopez Roques C."/>
            <person name="Donnadieu C."/>
            <person name="Braasch I."/>
            <person name="Desvignes T."/>
            <person name="Postlethwait J."/>
            <person name="Bobe J."/>
            <person name="Wedekind C."/>
            <person name="Guiguen Y."/>
        </authorList>
    </citation>
    <scope>NUCLEOTIDE SEQUENCE [LARGE SCALE GENOMIC DNA]</scope>
    <source>
        <strain evidence="3">Cs_M1</strain>
        <tissue evidence="3">Blood</tissue>
    </source>
</reference>
<dbReference type="AlphaFoldDB" id="A0AAN8MCA6"/>
<feature type="coiled-coil region" evidence="1">
    <location>
        <begin position="20"/>
        <end position="105"/>
    </location>
</feature>
<sequence>MLKGLQKSVEEEELVWKSKMADSADQLKKALEQVHTLKETVESLKVENQSIEQLKEQVMLLEAQLEKQSETAPTEEEMTPLKQLLSESQSQLESAQMEAQIHREELPTVRGQLSKATECAQSQEAVSEARTQNGQSKPEVRVHRRSSPQFNQTTEEFEQAQKTADTEDIAQLKERLQKERELIKDLGQAATKLQQLLKSTQEQLAKERNKHCTLQDHSETKSMSLKEGTSV</sequence>
<dbReference type="EMBL" id="JAGTTL010000001">
    <property type="protein sequence ID" value="KAK6328395.1"/>
    <property type="molecule type" value="Genomic_DNA"/>
</dbReference>
<name>A0AAN8MCA6_9TELE</name>
<dbReference type="InterPro" id="IPR040248">
    <property type="entry name" value="RRBP1"/>
</dbReference>
<comment type="caution">
    <text evidence="3">The sequence shown here is derived from an EMBL/GenBank/DDBJ whole genome shotgun (WGS) entry which is preliminary data.</text>
</comment>
<feature type="region of interest" description="Disordered" evidence="2">
    <location>
        <begin position="107"/>
        <end position="165"/>
    </location>
</feature>
<evidence type="ECO:0000313" key="3">
    <source>
        <dbReference type="EMBL" id="KAK6328395.1"/>
    </source>
</evidence>
<evidence type="ECO:0000313" key="4">
    <source>
        <dbReference type="Proteomes" id="UP001356427"/>
    </source>
</evidence>
<keyword evidence="4" id="KW-1185">Reference proteome</keyword>
<feature type="compositionally biased region" description="Polar residues" evidence="2">
    <location>
        <begin position="221"/>
        <end position="231"/>
    </location>
</feature>
<feature type="region of interest" description="Disordered" evidence="2">
    <location>
        <begin position="207"/>
        <end position="231"/>
    </location>
</feature>
<evidence type="ECO:0000256" key="1">
    <source>
        <dbReference type="SAM" id="Coils"/>
    </source>
</evidence>
<dbReference type="PANTHER" id="PTHR18939">
    <property type="entry name" value="RIBOSOME BINDING PROTEIN-1"/>
    <property type="match status" value="1"/>
</dbReference>
<feature type="compositionally biased region" description="Polar residues" evidence="2">
    <location>
        <begin position="119"/>
        <end position="136"/>
    </location>
</feature>
<dbReference type="Proteomes" id="UP001356427">
    <property type="component" value="Unassembled WGS sequence"/>
</dbReference>
<keyword evidence="1" id="KW-0175">Coiled coil</keyword>
<evidence type="ECO:0000256" key="2">
    <source>
        <dbReference type="SAM" id="MobiDB-lite"/>
    </source>
</evidence>
<proteinExistence type="predicted"/>
<protein>
    <submittedName>
        <fullName evidence="3">Uncharacterized protein</fullName>
    </submittedName>
</protein>
<organism evidence="3 4">
    <name type="scientific">Coregonus suidteri</name>
    <dbReference type="NCBI Taxonomy" id="861788"/>
    <lineage>
        <taxon>Eukaryota</taxon>
        <taxon>Metazoa</taxon>
        <taxon>Chordata</taxon>
        <taxon>Craniata</taxon>
        <taxon>Vertebrata</taxon>
        <taxon>Euteleostomi</taxon>
        <taxon>Actinopterygii</taxon>
        <taxon>Neopterygii</taxon>
        <taxon>Teleostei</taxon>
        <taxon>Protacanthopterygii</taxon>
        <taxon>Salmoniformes</taxon>
        <taxon>Salmonidae</taxon>
        <taxon>Coregoninae</taxon>
        <taxon>Coregonus</taxon>
    </lineage>
</organism>
<dbReference type="GO" id="GO:0005789">
    <property type="term" value="C:endoplasmic reticulum membrane"/>
    <property type="evidence" value="ECO:0007669"/>
    <property type="project" value="TreeGrafter"/>
</dbReference>